<feature type="region of interest" description="Disordered" evidence="5">
    <location>
        <begin position="135"/>
        <end position="155"/>
    </location>
</feature>
<keyword evidence="1" id="KW-0547">Nucleotide-binding</keyword>
<dbReference type="Gene3D" id="3.40.50.300">
    <property type="entry name" value="P-loop containing nucleotide triphosphate hydrolases"/>
    <property type="match status" value="1"/>
</dbReference>
<dbReference type="SMART" id="SM00174">
    <property type="entry name" value="RHO"/>
    <property type="match status" value="1"/>
</dbReference>
<dbReference type="GO" id="GO:0005525">
    <property type="term" value="F:GTP binding"/>
    <property type="evidence" value="ECO:0007669"/>
    <property type="project" value="UniProtKB-KW"/>
</dbReference>
<feature type="compositionally biased region" description="Low complexity" evidence="5">
    <location>
        <begin position="140"/>
        <end position="155"/>
    </location>
</feature>
<dbReference type="PROSITE" id="PS51419">
    <property type="entry name" value="RAB"/>
    <property type="match status" value="1"/>
</dbReference>
<dbReference type="PROSITE" id="PS51420">
    <property type="entry name" value="RHO"/>
    <property type="match status" value="1"/>
</dbReference>
<dbReference type="SMART" id="SM00175">
    <property type="entry name" value="RAB"/>
    <property type="match status" value="1"/>
</dbReference>
<dbReference type="PRINTS" id="PR00449">
    <property type="entry name" value="RASTRNSFRMNG"/>
</dbReference>
<protein>
    <recommendedName>
        <fullName evidence="8">Ras and EF-hand domain-containing protein</fullName>
    </recommendedName>
</protein>
<dbReference type="InterPro" id="IPR050227">
    <property type="entry name" value="Rab"/>
</dbReference>
<gene>
    <name evidence="6" type="ORF">OTU49_005960</name>
</gene>
<evidence type="ECO:0000256" key="2">
    <source>
        <dbReference type="ARBA" id="ARBA00023134"/>
    </source>
</evidence>
<accession>A0AAW0WR71</accession>
<dbReference type="FunFam" id="3.40.50.300:FF:001129">
    <property type="entry name" value="ras-related protein Rab-44 isoform X2"/>
    <property type="match status" value="1"/>
</dbReference>
<dbReference type="Pfam" id="PF00071">
    <property type="entry name" value="Ras"/>
    <property type="match status" value="1"/>
</dbReference>
<feature type="region of interest" description="Disordered" evidence="5">
    <location>
        <begin position="195"/>
        <end position="220"/>
    </location>
</feature>
<organism evidence="6 7">
    <name type="scientific">Cherax quadricarinatus</name>
    <name type="common">Australian red claw crayfish</name>
    <dbReference type="NCBI Taxonomy" id="27406"/>
    <lineage>
        <taxon>Eukaryota</taxon>
        <taxon>Metazoa</taxon>
        <taxon>Ecdysozoa</taxon>
        <taxon>Arthropoda</taxon>
        <taxon>Crustacea</taxon>
        <taxon>Multicrustacea</taxon>
        <taxon>Malacostraca</taxon>
        <taxon>Eumalacostraca</taxon>
        <taxon>Eucarida</taxon>
        <taxon>Decapoda</taxon>
        <taxon>Pleocyemata</taxon>
        <taxon>Astacidea</taxon>
        <taxon>Parastacoidea</taxon>
        <taxon>Parastacidae</taxon>
        <taxon>Cherax</taxon>
    </lineage>
</organism>
<dbReference type="PANTHER" id="PTHR47977">
    <property type="entry name" value="RAS-RELATED PROTEIN RAB"/>
    <property type="match status" value="1"/>
</dbReference>
<keyword evidence="4" id="KW-0175">Coiled coil</keyword>
<dbReference type="InterPro" id="IPR027417">
    <property type="entry name" value="P-loop_NTPase"/>
</dbReference>
<evidence type="ECO:0000256" key="5">
    <source>
        <dbReference type="SAM" id="MobiDB-lite"/>
    </source>
</evidence>
<feature type="coiled-coil region" evidence="4">
    <location>
        <begin position="6"/>
        <end position="82"/>
    </location>
</feature>
<evidence type="ECO:0000256" key="1">
    <source>
        <dbReference type="ARBA" id="ARBA00022741"/>
    </source>
</evidence>
<evidence type="ECO:0000256" key="4">
    <source>
        <dbReference type="SAM" id="Coils"/>
    </source>
</evidence>
<dbReference type="InterPro" id="IPR001806">
    <property type="entry name" value="Small_GTPase"/>
</dbReference>
<dbReference type="PROSITE" id="PS51421">
    <property type="entry name" value="RAS"/>
    <property type="match status" value="1"/>
</dbReference>
<dbReference type="SMART" id="SM00173">
    <property type="entry name" value="RAS"/>
    <property type="match status" value="1"/>
</dbReference>
<proteinExistence type="predicted"/>
<dbReference type="InterPro" id="IPR005225">
    <property type="entry name" value="Small_GTP-bd"/>
</dbReference>
<keyword evidence="7" id="KW-1185">Reference proteome</keyword>
<evidence type="ECO:0000313" key="6">
    <source>
        <dbReference type="EMBL" id="KAK8734741.1"/>
    </source>
</evidence>
<comment type="caution">
    <text evidence="6">The sequence shown here is derived from an EMBL/GenBank/DDBJ whole genome shotgun (WGS) entry which is preliminary data.</text>
</comment>
<reference evidence="6 7" key="1">
    <citation type="journal article" date="2024" name="BMC Genomics">
        <title>Genome assembly of redclaw crayfish (Cherax quadricarinatus) provides insights into its immune adaptation and hypoxia tolerance.</title>
        <authorList>
            <person name="Liu Z."/>
            <person name="Zheng J."/>
            <person name="Li H."/>
            <person name="Fang K."/>
            <person name="Wang S."/>
            <person name="He J."/>
            <person name="Zhou D."/>
            <person name="Weng S."/>
            <person name="Chi M."/>
            <person name="Gu Z."/>
            <person name="He J."/>
            <person name="Li F."/>
            <person name="Wang M."/>
        </authorList>
    </citation>
    <scope>NUCLEOTIDE SEQUENCE [LARGE SCALE GENOMIC DNA]</scope>
    <source>
        <strain evidence="6">ZL_2023a</strain>
    </source>
</reference>
<dbReference type="Proteomes" id="UP001445076">
    <property type="component" value="Unassembled WGS sequence"/>
</dbReference>
<dbReference type="GO" id="GO:0003924">
    <property type="term" value="F:GTPase activity"/>
    <property type="evidence" value="ECO:0007669"/>
    <property type="project" value="InterPro"/>
</dbReference>
<dbReference type="EMBL" id="JARKIK010000050">
    <property type="protein sequence ID" value="KAK8734741.1"/>
    <property type="molecule type" value="Genomic_DNA"/>
</dbReference>
<dbReference type="CDD" id="cd00154">
    <property type="entry name" value="Rab"/>
    <property type="match status" value="1"/>
</dbReference>
<dbReference type="NCBIfam" id="TIGR00231">
    <property type="entry name" value="small_GTP"/>
    <property type="match status" value="1"/>
</dbReference>
<evidence type="ECO:0000256" key="3">
    <source>
        <dbReference type="ARBA" id="ARBA00023288"/>
    </source>
</evidence>
<evidence type="ECO:0000313" key="7">
    <source>
        <dbReference type="Proteomes" id="UP001445076"/>
    </source>
</evidence>
<dbReference type="SMART" id="SM00176">
    <property type="entry name" value="RAN"/>
    <property type="match status" value="1"/>
</dbReference>
<name>A0AAW0WR71_CHEQU</name>
<keyword evidence="2" id="KW-0342">GTP-binding</keyword>
<evidence type="ECO:0008006" key="8">
    <source>
        <dbReference type="Google" id="ProtNLM"/>
    </source>
</evidence>
<keyword evidence="3" id="KW-0449">Lipoprotein</keyword>
<dbReference type="AlphaFoldDB" id="A0AAW0WR71"/>
<sequence>MDSQALAQLEQQVKESEMVLRSMEEQQQSLQQQLAHITATETATRQDNTYLSKHVERLEEDLARKDAELLQLTTALESLKKNTKNEKIRRARQAFNVSEGIARERECLVTQLDLLRTINTQLRDEHDQDTLSRYRCQDEASGPSSPTTSPGSAISTSSYLTVIPTPLMDLAQTTTTCTLPLRPPNTSEVAVQATGHHPQHSHRINDTRWTPGDGRGGECEHDEEYFKQNVSVEVDPASVMTPLTVPTETSLLHELLRYPPLCAHCQRRLSSDLLDTPTAQALHSSSLEESSSELLYDASLAESVAIQQCGEVFVGLSSDETANGIPSDINQARHFLWNSVRKQCPIMPRYSTTIIYHPAYHTTIQLLPVYYTQYTHHTCHIYHTYHTFILQSRDIKTKATINVEPVTTSRGIQESHLDQHQISQTLLQQDNLQGTKYCTSESVTHDISRLQESQSNLLQDDTHNVCVNHKNPCKKEVPTAPVNQSLGEGALNMPTLINNSTCKSQMDPDAASKQIVEIVDKGRREMSQKNSINDSSMVVPPLLHPYPQRDKMSKLNVEENKGCRNKYEKKVEPQASSNTLAGTPLVYCPSRMFKVVFIGDSGVGKTTFIHRAYRGEFRGDFGSTVGVDYQTLEMQMHGVLAVLQLWDTAGQERFRSITRQYYRKADSVVVMYDITSEQSFLNVVDWITSVKETAGDEVMIVMLGNKVDLQEHRCISQGMVDKLAKVNNCFTFECSAATGSGVQDVMMHIATLLTTQQVRNTPLETSLMLQDSFDKRICCK</sequence>
<dbReference type="SUPFAM" id="SSF52540">
    <property type="entry name" value="P-loop containing nucleoside triphosphate hydrolases"/>
    <property type="match status" value="1"/>
</dbReference>